<dbReference type="GO" id="GO:0005829">
    <property type="term" value="C:cytosol"/>
    <property type="evidence" value="ECO:0007669"/>
    <property type="project" value="TreeGrafter"/>
</dbReference>
<dbReference type="Proteomes" id="UP000642993">
    <property type="component" value="Unassembled WGS sequence"/>
</dbReference>
<dbReference type="EMBL" id="JACYWE010000004">
    <property type="protein sequence ID" value="MBD8506656.1"/>
    <property type="molecule type" value="Genomic_DNA"/>
</dbReference>
<sequence>MDDAPHGQAGRGATRRHASSSPATSASEFHRCRPSRIPLSLAEQRLWLINRFDPRADVHNVPISVELTGDLDQAALAAATADLLERHEILRTRFPVAADGPHQEIIPASVVPIDIAPVHVPAHVDPSELIEEFAAAGFDLAVEPPFRVRLLQLAEAEYILTIVVHHIAVDRASLKRLVADLFQAYEARCASCRPDWSELPVQYADYALWQREILGEENDPASITAREIAFWQGELAGAPELLDLPLDRPRPEYQLLQGRAVEFFVGDTAHAGLRRIAEEQQVSVFTVLQGALTLLFSRLCGTDDVTIGTTVEARADESLAPIVGMFGNTLALRNQVVATDTVATFLRQVHKRGTNAFAHAETPFERILDVLDITRTTSYHPLFQVAMSMHSDDGYVASIGGIDIAIGSVQASSADCDLELVLTEHTDAQGGPAGIAGSMVYAIDLFDESTVVAIVQRFQRLLAAIVDDIDTPIRDIDVLTDKERGLLLPHRTLVHRSLDQALRTTTRRLAALTASTKARRAESGYDEVKGKVSGTASKIAPVAAGNELALALLSYATGKMDSTAAQRLADTMIPTRDPSAGTREITA</sequence>
<dbReference type="Gene3D" id="3.30.559.30">
    <property type="entry name" value="Nonribosomal peptide synthetase, condensation domain"/>
    <property type="match status" value="1"/>
</dbReference>
<comment type="caution">
    <text evidence="3">The sequence shown here is derived from an EMBL/GenBank/DDBJ whole genome shotgun (WGS) entry which is preliminary data.</text>
</comment>
<dbReference type="CDD" id="cd19540">
    <property type="entry name" value="LCL_NRPS-like"/>
    <property type="match status" value="1"/>
</dbReference>
<feature type="region of interest" description="Disordered" evidence="1">
    <location>
        <begin position="1"/>
        <end position="30"/>
    </location>
</feature>
<protein>
    <recommendedName>
        <fullName evidence="2">Condensation domain-containing protein</fullName>
    </recommendedName>
</protein>
<dbReference type="GO" id="GO:0031177">
    <property type="term" value="F:phosphopantetheine binding"/>
    <property type="evidence" value="ECO:0007669"/>
    <property type="project" value="TreeGrafter"/>
</dbReference>
<accession>A0A927JCR7</accession>
<dbReference type="RefSeq" id="WP_192039099.1">
    <property type="nucleotide sequence ID" value="NZ_JACYWE010000004.1"/>
</dbReference>
<dbReference type="GO" id="GO:0003824">
    <property type="term" value="F:catalytic activity"/>
    <property type="evidence" value="ECO:0007669"/>
    <property type="project" value="InterPro"/>
</dbReference>
<dbReference type="SUPFAM" id="SSF52777">
    <property type="entry name" value="CoA-dependent acyltransferases"/>
    <property type="match status" value="2"/>
</dbReference>
<evidence type="ECO:0000313" key="4">
    <source>
        <dbReference type="Proteomes" id="UP000642993"/>
    </source>
</evidence>
<name>A0A927JCR7_9ACTN</name>
<feature type="domain" description="Condensation" evidence="2">
    <location>
        <begin position="37"/>
        <end position="487"/>
    </location>
</feature>
<dbReference type="Pfam" id="PF00668">
    <property type="entry name" value="Condensation"/>
    <property type="match status" value="1"/>
</dbReference>
<dbReference type="PANTHER" id="PTHR45527:SF1">
    <property type="entry name" value="FATTY ACID SYNTHASE"/>
    <property type="match status" value="1"/>
</dbReference>
<dbReference type="PANTHER" id="PTHR45527">
    <property type="entry name" value="NONRIBOSOMAL PEPTIDE SYNTHETASE"/>
    <property type="match status" value="1"/>
</dbReference>
<dbReference type="InterPro" id="IPR023213">
    <property type="entry name" value="CAT-like_dom_sf"/>
</dbReference>
<keyword evidence="4" id="KW-1185">Reference proteome</keyword>
<dbReference type="InterPro" id="IPR001242">
    <property type="entry name" value="Condensation_dom"/>
</dbReference>
<dbReference type="GO" id="GO:0044550">
    <property type="term" value="P:secondary metabolite biosynthetic process"/>
    <property type="evidence" value="ECO:0007669"/>
    <property type="project" value="TreeGrafter"/>
</dbReference>
<dbReference type="AlphaFoldDB" id="A0A927JCR7"/>
<reference evidence="3" key="1">
    <citation type="submission" date="2020-09" db="EMBL/GenBank/DDBJ databases">
        <title>Hoyosella lacisalsi sp. nov., a halotolerant actinobacterium isolated from soil of Lake Gudzhirganskoe.</title>
        <authorList>
            <person name="Yang Q."/>
            <person name="Guo P.Y."/>
            <person name="Liu S.W."/>
            <person name="Li F.N."/>
            <person name="Sun C.H."/>
        </authorList>
    </citation>
    <scope>NUCLEOTIDE SEQUENCE</scope>
    <source>
        <strain evidence="3">G463</strain>
    </source>
</reference>
<evidence type="ECO:0000259" key="2">
    <source>
        <dbReference type="Pfam" id="PF00668"/>
    </source>
</evidence>
<evidence type="ECO:0000256" key="1">
    <source>
        <dbReference type="SAM" id="MobiDB-lite"/>
    </source>
</evidence>
<gene>
    <name evidence="3" type="ORF">HT102_09165</name>
</gene>
<organism evidence="3 4">
    <name type="scientific">Lolliginicoccus lacisalsi</name>
    <dbReference type="NCBI Taxonomy" id="2742202"/>
    <lineage>
        <taxon>Bacteria</taxon>
        <taxon>Bacillati</taxon>
        <taxon>Actinomycetota</taxon>
        <taxon>Actinomycetes</taxon>
        <taxon>Mycobacteriales</taxon>
        <taxon>Hoyosellaceae</taxon>
        <taxon>Lolliginicoccus</taxon>
    </lineage>
</organism>
<proteinExistence type="predicted"/>
<evidence type="ECO:0000313" key="3">
    <source>
        <dbReference type="EMBL" id="MBD8506656.1"/>
    </source>
</evidence>
<dbReference type="Gene3D" id="3.30.559.10">
    <property type="entry name" value="Chloramphenicol acetyltransferase-like domain"/>
    <property type="match status" value="1"/>
</dbReference>
<dbReference type="GO" id="GO:0008610">
    <property type="term" value="P:lipid biosynthetic process"/>
    <property type="evidence" value="ECO:0007669"/>
    <property type="project" value="UniProtKB-ARBA"/>
</dbReference>
<dbReference type="GO" id="GO:0043041">
    <property type="term" value="P:amino acid activation for nonribosomal peptide biosynthetic process"/>
    <property type="evidence" value="ECO:0007669"/>
    <property type="project" value="TreeGrafter"/>
</dbReference>